<dbReference type="Gene3D" id="1.20.1280.170">
    <property type="entry name" value="Exocyst complex component Exo70"/>
    <property type="match status" value="1"/>
</dbReference>
<reference evidence="7" key="2">
    <citation type="journal article" date="2017" name="Nat. Plants">
        <title>The Aegilops tauschii genome reveals multiple impacts of transposons.</title>
        <authorList>
            <person name="Zhao G."/>
            <person name="Zou C."/>
            <person name="Li K."/>
            <person name="Wang K."/>
            <person name="Li T."/>
            <person name="Gao L."/>
            <person name="Zhang X."/>
            <person name="Wang H."/>
            <person name="Yang Z."/>
            <person name="Liu X."/>
            <person name="Jiang W."/>
            <person name="Mao L."/>
            <person name="Kong X."/>
            <person name="Jiao Y."/>
            <person name="Jia J."/>
        </authorList>
    </citation>
    <scope>NUCLEOTIDE SEQUENCE [LARGE SCALE GENOMIC DNA]</scope>
    <source>
        <strain evidence="7">cv. AL8/78</strain>
    </source>
</reference>
<evidence type="ECO:0000256" key="3">
    <source>
        <dbReference type="RuleBase" id="RU365026"/>
    </source>
</evidence>
<dbReference type="GO" id="GO:0006887">
    <property type="term" value="P:exocytosis"/>
    <property type="evidence" value="ECO:0007669"/>
    <property type="project" value="UniProtKB-KW"/>
</dbReference>
<evidence type="ECO:0000313" key="7">
    <source>
        <dbReference type="Proteomes" id="UP000015105"/>
    </source>
</evidence>
<dbReference type="Pfam" id="PF03081">
    <property type="entry name" value="Exo70_C"/>
    <property type="match status" value="1"/>
</dbReference>
<dbReference type="AlphaFoldDB" id="A0A453BT74"/>
<feature type="region of interest" description="Disordered" evidence="4">
    <location>
        <begin position="628"/>
        <end position="669"/>
    </location>
</feature>
<dbReference type="EnsemblPlants" id="AET2Gv20624500.1">
    <property type="protein sequence ID" value="AET2Gv20624500.1"/>
    <property type="gene ID" value="AET2Gv20624500"/>
</dbReference>
<reference evidence="6" key="5">
    <citation type="journal article" date="2021" name="G3 (Bethesda)">
        <title>Aegilops tauschii genome assembly Aet v5.0 features greater sequence contiguity and improved annotation.</title>
        <authorList>
            <person name="Wang L."/>
            <person name="Zhu T."/>
            <person name="Rodriguez J.C."/>
            <person name="Deal K.R."/>
            <person name="Dubcovsky J."/>
            <person name="McGuire P.E."/>
            <person name="Lux T."/>
            <person name="Spannagl M."/>
            <person name="Mayer K.F.X."/>
            <person name="Baldrich P."/>
            <person name="Meyers B.C."/>
            <person name="Huo N."/>
            <person name="Gu Y.Q."/>
            <person name="Zhou H."/>
            <person name="Devos K.M."/>
            <person name="Bennetzen J.L."/>
            <person name="Unver T."/>
            <person name="Budak H."/>
            <person name="Gulick P.J."/>
            <person name="Galiba G."/>
            <person name="Kalapos B."/>
            <person name="Nelson D.R."/>
            <person name="Li P."/>
            <person name="You F.M."/>
            <person name="Luo M.C."/>
            <person name="Dvorak J."/>
        </authorList>
    </citation>
    <scope>NUCLEOTIDE SEQUENCE [LARGE SCALE GENOMIC DNA]</scope>
    <source>
        <strain evidence="6">cv. AL8/78</strain>
    </source>
</reference>
<proteinExistence type="inferred from homology"/>
<keyword evidence="2 3" id="KW-0813">Transport</keyword>
<dbReference type="STRING" id="200361.A0A453BT74"/>
<name>A0A453BT74_AEGTS</name>
<evidence type="ECO:0000259" key="5">
    <source>
        <dbReference type="Pfam" id="PF03081"/>
    </source>
</evidence>
<keyword evidence="3" id="KW-0268">Exocytosis</keyword>
<keyword evidence="7" id="KW-1185">Reference proteome</keyword>
<dbReference type="InterPro" id="IPR016159">
    <property type="entry name" value="Cullin_repeat-like_dom_sf"/>
</dbReference>
<dbReference type="GO" id="GO:0005546">
    <property type="term" value="F:phosphatidylinositol-4,5-bisphosphate binding"/>
    <property type="evidence" value="ECO:0007669"/>
    <property type="project" value="InterPro"/>
</dbReference>
<protein>
    <recommendedName>
        <fullName evidence="3">Exocyst subunit Exo70 family protein</fullName>
    </recommendedName>
</protein>
<keyword evidence="3" id="KW-0653">Protein transport</keyword>
<comment type="similarity">
    <text evidence="1 3">Belongs to the EXO70 family.</text>
</comment>
<evidence type="ECO:0000256" key="4">
    <source>
        <dbReference type="SAM" id="MobiDB-lite"/>
    </source>
</evidence>
<dbReference type="GO" id="GO:0015031">
    <property type="term" value="P:protein transport"/>
    <property type="evidence" value="ECO:0007669"/>
    <property type="project" value="UniProtKB-KW"/>
</dbReference>
<evidence type="ECO:0000256" key="1">
    <source>
        <dbReference type="ARBA" id="ARBA00006756"/>
    </source>
</evidence>
<dbReference type="InterPro" id="IPR004140">
    <property type="entry name" value="Exo70"/>
</dbReference>
<feature type="compositionally biased region" description="Basic residues" evidence="4">
    <location>
        <begin position="658"/>
        <end position="669"/>
    </location>
</feature>
<dbReference type="SUPFAM" id="SSF74788">
    <property type="entry name" value="Cullin repeat-like"/>
    <property type="match status" value="1"/>
</dbReference>
<accession>A0A453BT74</accession>
<dbReference type="PANTHER" id="PTHR12542">
    <property type="entry name" value="EXOCYST COMPLEX PROTEIN EXO70"/>
    <property type="match status" value="1"/>
</dbReference>
<organism evidence="6 7">
    <name type="scientific">Aegilops tauschii subsp. strangulata</name>
    <name type="common">Goatgrass</name>
    <dbReference type="NCBI Taxonomy" id="200361"/>
    <lineage>
        <taxon>Eukaryota</taxon>
        <taxon>Viridiplantae</taxon>
        <taxon>Streptophyta</taxon>
        <taxon>Embryophyta</taxon>
        <taxon>Tracheophyta</taxon>
        <taxon>Spermatophyta</taxon>
        <taxon>Magnoliopsida</taxon>
        <taxon>Liliopsida</taxon>
        <taxon>Poales</taxon>
        <taxon>Poaceae</taxon>
        <taxon>BOP clade</taxon>
        <taxon>Pooideae</taxon>
        <taxon>Triticodae</taxon>
        <taxon>Triticeae</taxon>
        <taxon>Triticinae</taxon>
        <taxon>Aegilops</taxon>
    </lineage>
</organism>
<reference evidence="6" key="4">
    <citation type="submission" date="2019-03" db="UniProtKB">
        <authorList>
            <consortium name="EnsemblPlants"/>
        </authorList>
    </citation>
    <scope>IDENTIFICATION</scope>
</reference>
<feature type="domain" description="Exocyst complex subunit Exo70 C-terminal" evidence="5">
    <location>
        <begin position="269"/>
        <end position="550"/>
    </location>
</feature>
<dbReference type="Proteomes" id="UP000015105">
    <property type="component" value="Chromosome 2D"/>
</dbReference>
<dbReference type="Pfam" id="PF20669">
    <property type="entry name" value="Exo70_N"/>
    <property type="match status" value="1"/>
</dbReference>
<dbReference type="Gramene" id="AET2Gv20624500.1">
    <property type="protein sequence ID" value="AET2Gv20624500.1"/>
    <property type="gene ID" value="AET2Gv20624500"/>
</dbReference>
<feature type="region of interest" description="Disordered" evidence="4">
    <location>
        <begin position="57"/>
        <end position="76"/>
    </location>
</feature>
<evidence type="ECO:0000313" key="6">
    <source>
        <dbReference type="EnsemblPlants" id="AET2Gv20624500.1"/>
    </source>
</evidence>
<reference evidence="6" key="3">
    <citation type="journal article" date="2017" name="Nature">
        <title>Genome sequence of the progenitor of the wheat D genome Aegilops tauschii.</title>
        <authorList>
            <person name="Luo M.C."/>
            <person name="Gu Y.Q."/>
            <person name="Puiu D."/>
            <person name="Wang H."/>
            <person name="Twardziok S.O."/>
            <person name="Deal K.R."/>
            <person name="Huo N."/>
            <person name="Zhu T."/>
            <person name="Wang L."/>
            <person name="Wang Y."/>
            <person name="McGuire P.E."/>
            <person name="Liu S."/>
            <person name="Long H."/>
            <person name="Ramasamy R.K."/>
            <person name="Rodriguez J.C."/>
            <person name="Van S.L."/>
            <person name="Yuan L."/>
            <person name="Wang Z."/>
            <person name="Xia Z."/>
            <person name="Xiao L."/>
            <person name="Anderson O.D."/>
            <person name="Ouyang S."/>
            <person name="Liang Y."/>
            <person name="Zimin A.V."/>
            <person name="Pertea G."/>
            <person name="Qi P."/>
            <person name="Bennetzen J.L."/>
            <person name="Dai X."/>
            <person name="Dawson M.W."/>
            <person name="Muller H.G."/>
            <person name="Kugler K."/>
            <person name="Rivarola-Duarte L."/>
            <person name="Spannagl M."/>
            <person name="Mayer K.F.X."/>
            <person name="Lu F.H."/>
            <person name="Bevan M.W."/>
            <person name="Leroy P."/>
            <person name="Li P."/>
            <person name="You F.M."/>
            <person name="Sun Q."/>
            <person name="Liu Z."/>
            <person name="Lyons E."/>
            <person name="Wicker T."/>
            <person name="Salzberg S.L."/>
            <person name="Devos K.M."/>
            <person name="Dvorak J."/>
        </authorList>
    </citation>
    <scope>NUCLEOTIDE SEQUENCE [LARGE SCALE GENOMIC DNA]</scope>
    <source>
        <strain evidence="6">cv. AL8/78</strain>
    </source>
</reference>
<comment type="function">
    <text evidence="3">Component of the exocyst complex.</text>
</comment>
<sequence length="669" mass="72501">MEERRVVRPSTSTPCRPSYPLNKLRLASSLQTKALLSSAAKQRTVFSLTRIARPPSVGCPLQPTMTRAGGRSPLAPRRTLPATVVDDTVAAAAILLDKWHPDEDSFGSSLFLDSTPDEVDAFLRAAKDLHRAMLFYASGAATAADALHAGGHGLIHAQELLDTAMRRLQRELQLLLTSLPAVLHFRQDDDDDDEQEDDQSLVDACAHLRVVAEAMMAAGYGKECVSIFKARRRAAVTANLQRLHGFSLSPQHAQVHKFSWEQVDAKIQSWLAGARVAFTSVFSAERELCDRVFVGDNEGVGDAVFGAIADDHATNILAVAEAAVGRSRRAPERLFRVLDVHDALTETILPAIVSAFGEKSEVTSRAATLVTTKVSEAVRSMVASFEAAIEKEPSKGTVPGGAVHPLTRYVMNYLSFLADYENALAHIYFYQQGVGAGGDQFTDTSSLASGSMASSSDLSSSSSSSPALSVWSNPIGWLVHVLLRKLDAKAGSYREPALSYLFLANNTHYVAKKVGGGTKLERVLGEEWAEAQRAKARGYVDVYVRAAWGSKVLRGGAVEEAVVQMVAMQEKWVAADDEMGEALRAAAKEAVVPMYRLFYRRQGAVARLTPGDVITMIDGLFGGRNAGAGDENVAAGGRRRPSQQQQQQQEVPVEIRNGKTRRQRVTITD</sequence>
<dbReference type="PANTHER" id="PTHR12542:SF17">
    <property type="entry name" value="EXOCYST SUBUNIT EXO70 FAMILY PROTEIN"/>
    <property type="match status" value="1"/>
</dbReference>
<evidence type="ECO:0000256" key="2">
    <source>
        <dbReference type="ARBA" id="ARBA00022448"/>
    </source>
</evidence>
<dbReference type="GO" id="GO:0000145">
    <property type="term" value="C:exocyst"/>
    <property type="evidence" value="ECO:0007669"/>
    <property type="project" value="InterPro"/>
</dbReference>
<dbReference type="InterPro" id="IPR046364">
    <property type="entry name" value="Exo70_C"/>
</dbReference>
<reference evidence="7" key="1">
    <citation type="journal article" date="2014" name="Science">
        <title>Ancient hybridizations among the ancestral genomes of bread wheat.</title>
        <authorList>
            <consortium name="International Wheat Genome Sequencing Consortium,"/>
            <person name="Marcussen T."/>
            <person name="Sandve S.R."/>
            <person name="Heier L."/>
            <person name="Spannagl M."/>
            <person name="Pfeifer M."/>
            <person name="Jakobsen K.S."/>
            <person name="Wulff B.B."/>
            <person name="Steuernagel B."/>
            <person name="Mayer K.F."/>
            <person name="Olsen O.A."/>
        </authorList>
    </citation>
    <scope>NUCLEOTIDE SEQUENCE [LARGE SCALE GENOMIC DNA]</scope>
    <source>
        <strain evidence="7">cv. AL8/78</strain>
    </source>
</reference>